<dbReference type="Gene3D" id="3.90.1150.10">
    <property type="entry name" value="Aspartate Aminotransferase, domain 1"/>
    <property type="match status" value="1"/>
</dbReference>
<keyword evidence="8" id="KW-0808">Transferase</keyword>
<evidence type="ECO:0000256" key="2">
    <source>
        <dbReference type="ARBA" id="ARBA00005011"/>
    </source>
</evidence>
<comment type="cofactor">
    <cofactor evidence="1 12">
        <name>pyridoxal 5'-phosphate</name>
        <dbReference type="ChEBI" id="CHEBI:597326"/>
    </cofactor>
</comment>
<gene>
    <name evidence="14" type="primary">hisC_2</name>
    <name evidence="14" type="ORF">CFS9_39660</name>
</gene>
<dbReference type="InterPro" id="IPR015422">
    <property type="entry name" value="PyrdxlP-dep_Trfase_small"/>
</dbReference>
<protein>
    <recommendedName>
        <fullName evidence="5">histidinol-phosphate transaminase</fullName>
        <ecNumber evidence="5">2.6.1.9</ecNumber>
    </recommendedName>
</protein>
<proteinExistence type="inferred from homology"/>
<dbReference type="PANTHER" id="PTHR43643:SF6">
    <property type="entry name" value="HISTIDINOL-PHOSPHATE AMINOTRANSFERASE"/>
    <property type="match status" value="1"/>
</dbReference>
<evidence type="ECO:0000256" key="5">
    <source>
        <dbReference type="ARBA" id="ARBA00012748"/>
    </source>
</evidence>
<evidence type="ECO:0000256" key="9">
    <source>
        <dbReference type="ARBA" id="ARBA00022898"/>
    </source>
</evidence>
<dbReference type="InterPro" id="IPR050106">
    <property type="entry name" value="HistidinolP_aminotransfase"/>
</dbReference>
<evidence type="ECO:0000256" key="12">
    <source>
        <dbReference type="RuleBase" id="RU003693"/>
    </source>
</evidence>
<dbReference type="RefSeq" id="WP_369616323.1">
    <property type="nucleotide sequence ID" value="NZ_AP031573.1"/>
</dbReference>
<dbReference type="InterPro" id="IPR004839">
    <property type="entry name" value="Aminotransferase_I/II_large"/>
</dbReference>
<dbReference type="EC" id="2.6.1.9" evidence="5"/>
<dbReference type="InterPro" id="IPR015421">
    <property type="entry name" value="PyrdxlP-dep_Trfase_major"/>
</dbReference>
<evidence type="ECO:0000256" key="8">
    <source>
        <dbReference type="ARBA" id="ARBA00022679"/>
    </source>
</evidence>
<dbReference type="InterPro" id="IPR015424">
    <property type="entry name" value="PyrdxlP-dep_Trfase"/>
</dbReference>
<comment type="similarity">
    <text evidence="4">Belongs to the class-II pyridoxal-phosphate-dependent aminotransferase family. Histidinol-phosphate aminotransferase subfamily.</text>
</comment>
<name>A0AAT9H791_9FLAO</name>
<evidence type="ECO:0000256" key="3">
    <source>
        <dbReference type="ARBA" id="ARBA00005189"/>
    </source>
</evidence>
<evidence type="ECO:0000256" key="7">
    <source>
        <dbReference type="ARBA" id="ARBA00022605"/>
    </source>
</evidence>
<dbReference type="InterPro" id="IPR001917">
    <property type="entry name" value="Aminotrans_II_pyridoxalP_BS"/>
</dbReference>
<dbReference type="GO" id="GO:0004400">
    <property type="term" value="F:histidinol-phosphate transaminase activity"/>
    <property type="evidence" value="ECO:0007669"/>
    <property type="project" value="UniProtKB-EC"/>
</dbReference>
<dbReference type="Pfam" id="PF00155">
    <property type="entry name" value="Aminotran_1_2"/>
    <property type="match status" value="1"/>
</dbReference>
<keyword evidence="10" id="KW-0368">Histidine biosynthesis</keyword>
<comment type="catalytic activity">
    <reaction evidence="11">
        <text>L-histidinol phosphate + 2-oxoglutarate = 3-(imidazol-4-yl)-2-oxopropyl phosphate + L-glutamate</text>
        <dbReference type="Rhea" id="RHEA:23744"/>
        <dbReference type="ChEBI" id="CHEBI:16810"/>
        <dbReference type="ChEBI" id="CHEBI:29985"/>
        <dbReference type="ChEBI" id="CHEBI:57766"/>
        <dbReference type="ChEBI" id="CHEBI:57980"/>
        <dbReference type="EC" id="2.6.1.9"/>
    </reaction>
</comment>
<dbReference type="EMBL" id="AP031573">
    <property type="protein sequence ID" value="BFM45325.1"/>
    <property type="molecule type" value="Genomic_DNA"/>
</dbReference>
<evidence type="ECO:0000256" key="10">
    <source>
        <dbReference type="ARBA" id="ARBA00023102"/>
    </source>
</evidence>
<dbReference type="CDD" id="cd00609">
    <property type="entry name" value="AAT_like"/>
    <property type="match status" value="1"/>
</dbReference>
<evidence type="ECO:0000259" key="13">
    <source>
        <dbReference type="Pfam" id="PF00155"/>
    </source>
</evidence>
<evidence type="ECO:0000256" key="4">
    <source>
        <dbReference type="ARBA" id="ARBA00007970"/>
    </source>
</evidence>
<evidence type="ECO:0000256" key="11">
    <source>
        <dbReference type="ARBA" id="ARBA00047481"/>
    </source>
</evidence>
<organism evidence="14">
    <name type="scientific">Flavobacterium sp. CFS9</name>
    <dbReference type="NCBI Taxonomy" id="3143118"/>
    <lineage>
        <taxon>Bacteria</taxon>
        <taxon>Pseudomonadati</taxon>
        <taxon>Bacteroidota</taxon>
        <taxon>Flavobacteriia</taxon>
        <taxon>Flavobacteriales</taxon>
        <taxon>Flavobacteriaceae</taxon>
        <taxon>Flavobacterium</taxon>
    </lineage>
</organism>
<dbReference type="GO" id="GO:0030170">
    <property type="term" value="F:pyridoxal phosphate binding"/>
    <property type="evidence" value="ECO:0007669"/>
    <property type="project" value="InterPro"/>
</dbReference>
<keyword evidence="7" id="KW-0028">Amino-acid biosynthesis</keyword>
<evidence type="ECO:0000256" key="6">
    <source>
        <dbReference type="ARBA" id="ARBA00022576"/>
    </source>
</evidence>
<comment type="pathway">
    <text evidence="2">Amino-acid biosynthesis; L-histidine biosynthesis; L-histidine from 5-phospho-alpha-D-ribose 1-diphosphate: step 7/9.</text>
</comment>
<dbReference type="GO" id="GO:0000105">
    <property type="term" value="P:L-histidine biosynthetic process"/>
    <property type="evidence" value="ECO:0007669"/>
    <property type="project" value="UniProtKB-KW"/>
</dbReference>
<reference evidence="14" key="1">
    <citation type="submission" date="2024-05" db="EMBL/GenBank/DDBJ databases">
        <title>Whole-Genome Sequence of CFS9, a Potential Fish Probiotic Isolated from the Body Surface of Silurus asotus.</title>
        <authorList>
            <person name="Kojima M."/>
            <person name="Tobioka K."/>
            <person name="Yokota K."/>
            <person name="Nakatani H."/>
            <person name="Hori K."/>
            <person name="Tamaru Y."/>
            <person name="Okazaki F."/>
        </authorList>
    </citation>
    <scope>NUCLEOTIDE SEQUENCE</scope>
    <source>
        <strain evidence="14">CFS9</strain>
    </source>
</reference>
<dbReference type="PROSITE" id="PS00599">
    <property type="entry name" value="AA_TRANSFER_CLASS_2"/>
    <property type="match status" value="1"/>
</dbReference>
<dbReference type="Gene3D" id="3.40.640.10">
    <property type="entry name" value="Type I PLP-dependent aspartate aminotransferase-like (Major domain)"/>
    <property type="match status" value="1"/>
</dbReference>
<keyword evidence="9 12" id="KW-0663">Pyridoxal phosphate</keyword>
<feature type="domain" description="Aminotransferase class I/classII large" evidence="13">
    <location>
        <begin position="1"/>
        <end position="323"/>
    </location>
</feature>
<dbReference type="AlphaFoldDB" id="A0AAT9H791"/>
<accession>A0AAT9H791</accession>
<sequence length="339" mass="38510">MISLDKNEFPSDLPKSIKEEVISKLIISDWNRYPVAEPQELIALIAQLNSVPADSLILGNGSSGLIMRFLGELSKHYNRIVTPDPSFELFDICPKLFDLNHITWGFNNELDYDYVGFPRGKNSIYVFCTPNNPTGTLIDPIFVETEVANDPSSVFLIDEAYAEFANDSYAHLIQKYNNVIVLKTFSKALGAAAIRLGYAICSDTIKKQLKKNDLPYKFSPFTIISAKVLINNFEKVIQPRIERIIEAREEMFHTLNEMLLDKDVKVSKSHGNFIPIRFYNESLKNEFTQRCIDSEIIIGKVRNYPDFFRITIGSKEENNKIIRIIEGLVAKPICIGDGV</sequence>
<dbReference type="SUPFAM" id="SSF53383">
    <property type="entry name" value="PLP-dependent transferases"/>
    <property type="match status" value="1"/>
</dbReference>
<comment type="pathway">
    <text evidence="3">Lipid metabolism.</text>
</comment>
<evidence type="ECO:0000256" key="1">
    <source>
        <dbReference type="ARBA" id="ARBA00001933"/>
    </source>
</evidence>
<dbReference type="PANTHER" id="PTHR43643">
    <property type="entry name" value="HISTIDINOL-PHOSPHATE AMINOTRANSFERASE 2"/>
    <property type="match status" value="1"/>
</dbReference>
<keyword evidence="6" id="KW-0032">Aminotransferase</keyword>
<evidence type="ECO:0000313" key="14">
    <source>
        <dbReference type="EMBL" id="BFM45325.1"/>
    </source>
</evidence>